<evidence type="ECO:0000313" key="2">
    <source>
        <dbReference type="Proteomes" id="UP000295673"/>
    </source>
</evidence>
<name>A0A4V2Q257_9RHOB</name>
<keyword evidence="2" id="KW-1185">Reference proteome</keyword>
<dbReference type="AlphaFoldDB" id="A0A4V2Q257"/>
<organism evidence="1 2">
    <name type="scientific">Shimia isoporae</name>
    <dbReference type="NCBI Taxonomy" id="647720"/>
    <lineage>
        <taxon>Bacteria</taxon>
        <taxon>Pseudomonadati</taxon>
        <taxon>Pseudomonadota</taxon>
        <taxon>Alphaproteobacteria</taxon>
        <taxon>Rhodobacterales</taxon>
        <taxon>Roseobacteraceae</taxon>
    </lineage>
</organism>
<gene>
    <name evidence="1" type="ORF">BXY66_2480</name>
</gene>
<reference evidence="1 2" key="1">
    <citation type="submission" date="2019-03" db="EMBL/GenBank/DDBJ databases">
        <title>Genomic Encyclopedia of Archaeal and Bacterial Type Strains, Phase II (KMG-II): from individual species to whole genera.</title>
        <authorList>
            <person name="Goeker M."/>
        </authorList>
    </citation>
    <scope>NUCLEOTIDE SEQUENCE [LARGE SCALE GENOMIC DNA]</scope>
    <source>
        <strain evidence="1 2">DSM 26433</strain>
    </source>
</reference>
<dbReference type="EMBL" id="SMGR01000002">
    <property type="protein sequence ID" value="TCL01171.1"/>
    <property type="molecule type" value="Genomic_DNA"/>
</dbReference>
<evidence type="ECO:0000313" key="1">
    <source>
        <dbReference type="EMBL" id="TCL01171.1"/>
    </source>
</evidence>
<proteinExistence type="predicted"/>
<sequence>MRRADSRYLKFTGSLMGCVAMLLFMAGVAFPQIGHAAAMGFLADDLIVICGANGAQLVRILPSGEVEEIAQGQGRTAPGSDCVTCDACTAVSGGDALDRVGITFEKQETVPLQWQVCESTAVVRLRFDDPQERGPPTQPEFVETNGAIRAQTAAGHCKIEAPA</sequence>
<accession>A0A4V2Q257</accession>
<dbReference type="Proteomes" id="UP000295673">
    <property type="component" value="Unassembled WGS sequence"/>
</dbReference>
<comment type="caution">
    <text evidence="1">The sequence shown here is derived from an EMBL/GenBank/DDBJ whole genome shotgun (WGS) entry which is preliminary data.</text>
</comment>
<dbReference type="RefSeq" id="WP_132860511.1">
    <property type="nucleotide sequence ID" value="NZ_SMGR01000002.1"/>
</dbReference>
<protein>
    <submittedName>
        <fullName evidence="1">Uncharacterized protein</fullName>
    </submittedName>
</protein>
<dbReference type="OrthoDB" id="9849267at2"/>